<feature type="compositionally biased region" description="Basic and acidic residues" evidence="1">
    <location>
        <begin position="393"/>
        <end position="404"/>
    </location>
</feature>
<evidence type="ECO:0000313" key="3">
    <source>
        <dbReference type="EMBL" id="KAK2026525.1"/>
    </source>
</evidence>
<dbReference type="EMBL" id="MU842913">
    <property type="protein sequence ID" value="KAK2026525.1"/>
    <property type="molecule type" value="Genomic_DNA"/>
</dbReference>
<dbReference type="PANTHER" id="PTHR47336:SF2">
    <property type="entry name" value="TRANSCRIPTION FACTOR HMS1-RELATED"/>
    <property type="match status" value="1"/>
</dbReference>
<dbReference type="InterPro" id="IPR052099">
    <property type="entry name" value="Regulatory_TF_Diverse"/>
</dbReference>
<name>A0AAD9HCJ2_9PEZI</name>
<gene>
    <name evidence="3" type="ORF">LX32DRAFT_665268</name>
</gene>
<feature type="domain" description="BHLH" evidence="2">
    <location>
        <begin position="399"/>
        <end position="466"/>
    </location>
</feature>
<dbReference type="SMART" id="SM00353">
    <property type="entry name" value="HLH"/>
    <property type="match status" value="1"/>
</dbReference>
<dbReference type="AlphaFoldDB" id="A0AAD9HCJ2"/>
<dbReference type="Pfam" id="PF00010">
    <property type="entry name" value="HLH"/>
    <property type="match status" value="1"/>
</dbReference>
<feature type="region of interest" description="Disordered" evidence="1">
    <location>
        <begin position="430"/>
        <end position="451"/>
    </location>
</feature>
<feature type="region of interest" description="Disordered" evidence="1">
    <location>
        <begin position="1"/>
        <end position="53"/>
    </location>
</feature>
<feature type="compositionally biased region" description="Acidic residues" evidence="1">
    <location>
        <begin position="329"/>
        <end position="338"/>
    </location>
</feature>
<feature type="region of interest" description="Disordered" evidence="1">
    <location>
        <begin position="293"/>
        <end position="404"/>
    </location>
</feature>
<dbReference type="PANTHER" id="PTHR47336">
    <property type="entry name" value="TRANSCRIPTION FACTOR HMS1-RELATED"/>
    <property type="match status" value="1"/>
</dbReference>
<evidence type="ECO:0000259" key="2">
    <source>
        <dbReference type="PROSITE" id="PS50888"/>
    </source>
</evidence>
<dbReference type="GO" id="GO:0046983">
    <property type="term" value="F:protein dimerization activity"/>
    <property type="evidence" value="ECO:0007669"/>
    <property type="project" value="InterPro"/>
</dbReference>
<feature type="compositionally biased region" description="Acidic residues" evidence="1">
    <location>
        <begin position="507"/>
        <end position="517"/>
    </location>
</feature>
<proteinExistence type="predicted"/>
<feature type="compositionally biased region" description="Basic residues" evidence="1">
    <location>
        <begin position="300"/>
        <end position="309"/>
    </location>
</feature>
<comment type="caution">
    <text evidence="3">The sequence shown here is derived from an EMBL/GenBank/DDBJ whole genome shotgun (WGS) entry which is preliminary data.</text>
</comment>
<feature type="region of interest" description="Disordered" evidence="1">
    <location>
        <begin position="489"/>
        <end position="526"/>
    </location>
</feature>
<dbReference type="InterPro" id="IPR036638">
    <property type="entry name" value="HLH_DNA-bd_sf"/>
</dbReference>
<accession>A0AAD9HCJ2</accession>
<dbReference type="CDD" id="cd11395">
    <property type="entry name" value="bHLHzip_SREBP_like"/>
    <property type="match status" value="1"/>
</dbReference>
<dbReference type="InterPro" id="IPR011598">
    <property type="entry name" value="bHLH_dom"/>
</dbReference>
<feature type="compositionally biased region" description="Basic and acidic residues" evidence="1">
    <location>
        <begin position="310"/>
        <end position="327"/>
    </location>
</feature>
<reference evidence="3" key="1">
    <citation type="submission" date="2021-06" db="EMBL/GenBank/DDBJ databases">
        <title>Comparative genomics, transcriptomics and evolutionary studies reveal genomic signatures of adaptation to plant cell wall in hemibiotrophic fungi.</title>
        <authorList>
            <consortium name="DOE Joint Genome Institute"/>
            <person name="Baroncelli R."/>
            <person name="Diaz J.F."/>
            <person name="Benocci T."/>
            <person name="Peng M."/>
            <person name="Battaglia E."/>
            <person name="Haridas S."/>
            <person name="Andreopoulos W."/>
            <person name="Labutti K."/>
            <person name="Pangilinan J."/>
            <person name="Floch G.L."/>
            <person name="Makela M.R."/>
            <person name="Henrissat B."/>
            <person name="Grigoriev I.V."/>
            <person name="Crouch J.A."/>
            <person name="De Vries R.P."/>
            <person name="Sukno S.A."/>
            <person name="Thon M.R."/>
        </authorList>
    </citation>
    <scope>NUCLEOTIDE SEQUENCE</scope>
    <source>
        <strain evidence="3">MAFF235873</strain>
    </source>
</reference>
<dbReference type="SUPFAM" id="SSF47459">
    <property type="entry name" value="HLH, helix-loop-helix DNA-binding domain"/>
    <property type="match status" value="1"/>
</dbReference>
<feature type="region of interest" description="Disordered" evidence="1">
    <location>
        <begin position="139"/>
        <end position="164"/>
    </location>
</feature>
<protein>
    <recommendedName>
        <fullName evidence="2">BHLH domain-containing protein</fullName>
    </recommendedName>
</protein>
<feature type="compositionally biased region" description="Polar residues" evidence="1">
    <location>
        <begin position="23"/>
        <end position="33"/>
    </location>
</feature>
<keyword evidence="4" id="KW-1185">Reference proteome</keyword>
<feature type="compositionally biased region" description="Basic and acidic residues" evidence="1">
    <location>
        <begin position="489"/>
        <end position="506"/>
    </location>
</feature>
<feature type="compositionally biased region" description="Low complexity" evidence="1">
    <location>
        <begin position="139"/>
        <end position="161"/>
    </location>
</feature>
<feature type="compositionally biased region" description="Low complexity" evidence="1">
    <location>
        <begin position="339"/>
        <end position="367"/>
    </location>
</feature>
<evidence type="ECO:0000256" key="1">
    <source>
        <dbReference type="SAM" id="MobiDB-lite"/>
    </source>
</evidence>
<dbReference type="Gene3D" id="4.10.280.10">
    <property type="entry name" value="Helix-loop-helix DNA-binding domain"/>
    <property type="match status" value="1"/>
</dbReference>
<dbReference type="Proteomes" id="UP001232148">
    <property type="component" value="Unassembled WGS sequence"/>
</dbReference>
<dbReference type="PROSITE" id="PS50888">
    <property type="entry name" value="BHLH"/>
    <property type="match status" value="1"/>
</dbReference>
<evidence type="ECO:0000313" key="4">
    <source>
        <dbReference type="Proteomes" id="UP001232148"/>
    </source>
</evidence>
<organism evidence="3 4">
    <name type="scientific">Colletotrichum zoysiae</name>
    <dbReference type="NCBI Taxonomy" id="1216348"/>
    <lineage>
        <taxon>Eukaryota</taxon>
        <taxon>Fungi</taxon>
        <taxon>Dikarya</taxon>
        <taxon>Ascomycota</taxon>
        <taxon>Pezizomycotina</taxon>
        <taxon>Sordariomycetes</taxon>
        <taxon>Hypocreomycetidae</taxon>
        <taxon>Glomerellales</taxon>
        <taxon>Glomerellaceae</taxon>
        <taxon>Colletotrichum</taxon>
        <taxon>Colletotrichum graminicola species complex</taxon>
    </lineage>
</organism>
<sequence>MMASTPMSPAFDFYDRPHHATRPGNQPTLSSPGHNRPDAFNEPTRATPANQGQAVANVQSRQVADLQHQQVQQSWLRPSALGLGLTHADYAHQHQFGPGTATTSLADQQFPSPLLRRQDHQQQPNAWLPHRYGVPVYQGGQQHQQHADAASSPPSFSAPAAGVDPSTTVIPAAGGLGDNSSDSIGAGRHLYDFEFAAPPPGEPLFLGGEYADITPLSTAHQQPPTINLDFHPSPWRPRLQDSSSVTLTPNIAAVAAAELNHDVRKHGIGSMETDSDVKEPSWDNEGSVLLEARGGAAGTHKAHKTLPRARRQETKGKRRTVVDRGAEGGDVDNDDDDGVPANPAGRAGTSGRSIRSAPAASSAGSSSKVTVPTPPRLRSASRTSKNHSQKQTDTPEERRTRATHNLVEKQYRNRLNAQFEGLLHALPEQVRGGAGDESDPSQQADQERRVSKAEVLGMARRHIKNLEQEREVLHRERGELLRNLETLEREAAMGRRGGSEDSRPDEFLDVEGSDLDETSASSWRNA</sequence>